<dbReference type="OrthoDB" id="408373at2759"/>
<dbReference type="EMBL" id="JAPQKQ010000003">
    <property type="protein sequence ID" value="KAJ5202204.1"/>
    <property type="molecule type" value="Genomic_DNA"/>
</dbReference>
<keyword evidence="3" id="KW-1185">Reference proteome</keyword>
<comment type="caution">
    <text evidence="2">The sequence shown here is derived from an EMBL/GenBank/DDBJ whole genome shotgun (WGS) entry which is preliminary data.</text>
</comment>
<dbReference type="Pfam" id="PF12697">
    <property type="entry name" value="Abhydrolase_6"/>
    <property type="match status" value="1"/>
</dbReference>
<dbReference type="GO" id="GO:0017000">
    <property type="term" value="P:antibiotic biosynthetic process"/>
    <property type="evidence" value="ECO:0007669"/>
    <property type="project" value="UniProtKB-ARBA"/>
</dbReference>
<dbReference type="SUPFAM" id="SSF53474">
    <property type="entry name" value="alpha/beta-Hydrolases"/>
    <property type="match status" value="1"/>
</dbReference>
<reference evidence="2" key="1">
    <citation type="submission" date="2022-11" db="EMBL/GenBank/DDBJ databases">
        <authorList>
            <person name="Petersen C."/>
        </authorList>
    </citation>
    <scope>NUCLEOTIDE SEQUENCE</scope>
    <source>
        <strain evidence="2">IBT 20477</strain>
    </source>
</reference>
<evidence type="ECO:0000313" key="2">
    <source>
        <dbReference type="EMBL" id="KAJ5202204.1"/>
    </source>
</evidence>
<reference evidence="2" key="2">
    <citation type="journal article" date="2023" name="IMA Fungus">
        <title>Comparative genomic study of the Penicillium genus elucidates a diverse pangenome and 15 lateral gene transfer events.</title>
        <authorList>
            <person name="Petersen C."/>
            <person name="Sorensen T."/>
            <person name="Nielsen M.R."/>
            <person name="Sondergaard T.E."/>
            <person name="Sorensen J.L."/>
            <person name="Fitzpatrick D.A."/>
            <person name="Frisvad J.C."/>
            <person name="Nielsen K.L."/>
        </authorList>
    </citation>
    <scope>NUCLEOTIDE SEQUENCE</scope>
    <source>
        <strain evidence="2">IBT 20477</strain>
    </source>
</reference>
<accession>A0A9W9SXT9</accession>
<sequence length="241" mass="25784">MGKPIFIFSLGGWTDPVAFDAVRSRLRALGFPSECPAHPSVGAEPPSNTLEDDVASLRRVLIAAADEGEDIVVVAHSYGGVVASSAVEGLVKSVREKGGKRGGVVNVVYVAAFALDKGQSLLGLLGGNYLPWMKVEGDRVYADGANLWQDLSLKEQEKWSARASHTSTLAFSGENTYEPWHDTSCAYIVCEQDLALPPPFQETFAAKVGGSGKTYRLPSSQSPFLSMPERLADVLGEVVKI</sequence>
<dbReference type="Gene3D" id="3.40.50.1820">
    <property type="entry name" value="alpha/beta hydrolase"/>
    <property type="match status" value="1"/>
</dbReference>
<feature type="domain" description="AB hydrolase-1" evidence="1">
    <location>
        <begin position="11"/>
        <end position="234"/>
    </location>
</feature>
<dbReference type="InterPro" id="IPR029058">
    <property type="entry name" value="AB_hydrolase_fold"/>
</dbReference>
<organism evidence="2 3">
    <name type="scientific">Penicillium cf. viridicatum</name>
    <dbReference type="NCBI Taxonomy" id="2972119"/>
    <lineage>
        <taxon>Eukaryota</taxon>
        <taxon>Fungi</taxon>
        <taxon>Dikarya</taxon>
        <taxon>Ascomycota</taxon>
        <taxon>Pezizomycotina</taxon>
        <taxon>Eurotiomycetes</taxon>
        <taxon>Eurotiomycetidae</taxon>
        <taxon>Eurotiales</taxon>
        <taxon>Aspergillaceae</taxon>
        <taxon>Penicillium</taxon>
    </lineage>
</organism>
<dbReference type="PANTHER" id="PTHR37017:SF11">
    <property type="entry name" value="ESTERASE_LIPASE_THIOESTERASE DOMAIN-CONTAINING PROTEIN"/>
    <property type="match status" value="1"/>
</dbReference>
<evidence type="ECO:0000313" key="3">
    <source>
        <dbReference type="Proteomes" id="UP001150942"/>
    </source>
</evidence>
<gene>
    <name evidence="2" type="ORF">N7449_004283</name>
</gene>
<evidence type="ECO:0000259" key="1">
    <source>
        <dbReference type="Pfam" id="PF12697"/>
    </source>
</evidence>
<name>A0A9W9SXT9_9EURO</name>
<dbReference type="InterPro" id="IPR052897">
    <property type="entry name" value="Sec-Metab_Biosynth_Hydrolase"/>
</dbReference>
<dbReference type="PANTHER" id="PTHR37017">
    <property type="entry name" value="AB HYDROLASE-1 DOMAIN-CONTAINING PROTEIN-RELATED"/>
    <property type="match status" value="1"/>
</dbReference>
<protein>
    <recommendedName>
        <fullName evidence="1">AB hydrolase-1 domain-containing protein</fullName>
    </recommendedName>
</protein>
<dbReference type="Proteomes" id="UP001150942">
    <property type="component" value="Unassembled WGS sequence"/>
</dbReference>
<proteinExistence type="predicted"/>
<dbReference type="AlphaFoldDB" id="A0A9W9SXT9"/>
<dbReference type="GO" id="GO:0072330">
    <property type="term" value="P:monocarboxylic acid biosynthetic process"/>
    <property type="evidence" value="ECO:0007669"/>
    <property type="project" value="UniProtKB-ARBA"/>
</dbReference>
<dbReference type="InterPro" id="IPR000073">
    <property type="entry name" value="AB_hydrolase_1"/>
</dbReference>